<proteinExistence type="predicted"/>
<dbReference type="AlphaFoldDB" id="A0AAD9RRD0"/>
<feature type="transmembrane region" description="Helical" evidence="10">
    <location>
        <begin position="20"/>
        <end position="39"/>
    </location>
</feature>
<evidence type="ECO:0000256" key="9">
    <source>
        <dbReference type="ARBA" id="ARBA00023224"/>
    </source>
</evidence>
<dbReference type="GO" id="GO:0004984">
    <property type="term" value="F:olfactory receptor activity"/>
    <property type="evidence" value="ECO:0007669"/>
    <property type="project" value="InterPro"/>
</dbReference>
<dbReference type="PANTHER" id="PTHR21137">
    <property type="entry name" value="ODORANT RECEPTOR"/>
    <property type="match status" value="1"/>
</dbReference>
<keyword evidence="12" id="KW-1185">Reference proteome</keyword>
<comment type="subcellular location">
    <subcellularLocation>
        <location evidence="1">Cell membrane</location>
        <topology evidence="1">Multi-pass membrane protein</topology>
    </subcellularLocation>
</comment>
<reference evidence="11" key="1">
    <citation type="submission" date="2021-08" db="EMBL/GenBank/DDBJ databases">
        <authorList>
            <person name="Misof B."/>
            <person name="Oliver O."/>
            <person name="Podsiadlowski L."/>
            <person name="Donath A."/>
            <person name="Peters R."/>
            <person name="Mayer C."/>
            <person name="Rust J."/>
            <person name="Gunkel S."/>
            <person name="Lesny P."/>
            <person name="Martin S."/>
            <person name="Oeyen J.P."/>
            <person name="Petersen M."/>
            <person name="Panagiotis P."/>
            <person name="Wilbrandt J."/>
            <person name="Tanja T."/>
        </authorList>
    </citation>
    <scope>NUCLEOTIDE SEQUENCE</scope>
    <source>
        <strain evidence="11">GBR_01_08_01A</strain>
        <tissue evidence="11">Thorax + abdomen</tissue>
    </source>
</reference>
<evidence type="ECO:0000256" key="6">
    <source>
        <dbReference type="ARBA" id="ARBA00022989"/>
    </source>
</evidence>
<dbReference type="GO" id="GO:0005549">
    <property type="term" value="F:odorant binding"/>
    <property type="evidence" value="ECO:0007669"/>
    <property type="project" value="InterPro"/>
</dbReference>
<keyword evidence="5" id="KW-0552">Olfaction</keyword>
<name>A0AAD9RRD0_9HYME</name>
<keyword evidence="7 10" id="KW-0472">Membrane</keyword>
<reference evidence="11" key="2">
    <citation type="journal article" date="2023" name="Commun. Biol.">
        <title>Intrasexual cuticular hydrocarbon dimorphism in a wasp sheds light on hydrocarbon biosynthesis genes in Hymenoptera.</title>
        <authorList>
            <person name="Moris V.C."/>
            <person name="Podsiadlowski L."/>
            <person name="Martin S."/>
            <person name="Oeyen J.P."/>
            <person name="Donath A."/>
            <person name="Petersen M."/>
            <person name="Wilbrandt J."/>
            <person name="Misof B."/>
            <person name="Liedtke D."/>
            <person name="Thamm M."/>
            <person name="Scheiner R."/>
            <person name="Schmitt T."/>
            <person name="Niehuis O."/>
        </authorList>
    </citation>
    <scope>NUCLEOTIDE SEQUENCE</scope>
    <source>
        <strain evidence="11">GBR_01_08_01A</strain>
    </source>
</reference>
<keyword evidence="8" id="KW-0675">Receptor</keyword>
<dbReference type="GO" id="GO:0007165">
    <property type="term" value="P:signal transduction"/>
    <property type="evidence" value="ECO:0007669"/>
    <property type="project" value="UniProtKB-KW"/>
</dbReference>
<dbReference type="GO" id="GO:0005886">
    <property type="term" value="C:plasma membrane"/>
    <property type="evidence" value="ECO:0007669"/>
    <property type="project" value="UniProtKB-SubCell"/>
</dbReference>
<keyword evidence="3" id="KW-0716">Sensory transduction</keyword>
<organism evidence="11 12">
    <name type="scientific">Odynerus spinipes</name>
    <dbReference type="NCBI Taxonomy" id="1348599"/>
    <lineage>
        <taxon>Eukaryota</taxon>
        <taxon>Metazoa</taxon>
        <taxon>Ecdysozoa</taxon>
        <taxon>Arthropoda</taxon>
        <taxon>Hexapoda</taxon>
        <taxon>Insecta</taxon>
        <taxon>Pterygota</taxon>
        <taxon>Neoptera</taxon>
        <taxon>Endopterygota</taxon>
        <taxon>Hymenoptera</taxon>
        <taxon>Apocrita</taxon>
        <taxon>Aculeata</taxon>
        <taxon>Vespoidea</taxon>
        <taxon>Vespidae</taxon>
        <taxon>Eumeninae</taxon>
        <taxon>Odynerus</taxon>
    </lineage>
</organism>
<protein>
    <submittedName>
        <fullName evidence="11">Uncharacterized protein</fullName>
    </submittedName>
</protein>
<feature type="transmembrane region" description="Helical" evidence="10">
    <location>
        <begin position="51"/>
        <end position="72"/>
    </location>
</feature>
<dbReference type="EMBL" id="JAIFRP010000026">
    <property type="protein sequence ID" value="KAK2584487.1"/>
    <property type="molecule type" value="Genomic_DNA"/>
</dbReference>
<evidence type="ECO:0000256" key="8">
    <source>
        <dbReference type="ARBA" id="ARBA00023170"/>
    </source>
</evidence>
<keyword evidence="4 10" id="KW-0812">Transmembrane</keyword>
<keyword evidence="6 10" id="KW-1133">Transmembrane helix</keyword>
<dbReference type="InterPro" id="IPR004117">
    <property type="entry name" value="7tm6_olfct_rcpt"/>
</dbReference>
<evidence type="ECO:0000256" key="3">
    <source>
        <dbReference type="ARBA" id="ARBA00022606"/>
    </source>
</evidence>
<evidence type="ECO:0000256" key="5">
    <source>
        <dbReference type="ARBA" id="ARBA00022725"/>
    </source>
</evidence>
<accession>A0AAD9RRD0</accession>
<dbReference type="PANTHER" id="PTHR21137:SF35">
    <property type="entry name" value="ODORANT RECEPTOR 19A-RELATED"/>
    <property type="match status" value="1"/>
</dbReference>
<gene>
    <name evidence="11" type="ORF">KPH14_006862</name>
</gene>
<keyword evidence="9" id="KW-0807">Transducer</keyword>
<comment type="caution">
    <text evidence="11">The sequence shown here is derived from an EMBL/GenBank/DDBJ whole genome shotgun (WGS) entry which is preliminary data.</text>
</comment>
<dbReference type="Pfam" id="PF02949">
    <property type="entry name" value="7tm_6"/>
    <property type="match status" value="1"/>
</dbReference>
<evidence type="ECO:0000256" key="2">
    <source>
        <dbReference type="ARBA" id="ARBA00022475"/>
    </source>
</evidence>
<keyword evidence="2" id="KW-1003">Cell membrane</keyword>
<evidence type="ECO:0000256" key="10">
    <source>
        <dbReference type="SAM" id="Phobius"/>
    </source>
</evidence>
<evidence type="ECO:0000256" key="4">
    <source>
        <dbReference type="ARBA" id="ARBA00022692"/>
    </source>
</evidence>
<evidence type="ECO:0000256" key="1">
    <source>
        <dbReference type="ARBA" id="ARBA00004651"/>
    </source>
</evidence>
<evidence type="ECO:0000256" key="7">
    <source>
        <dbReference type="ARBA" id="ARBA00023136"/>
    </source>
</evidence>
<evidence type="ECO:0000313" key="11">
    <source>
        <dbReference type="EMBL" id="KAK2584487.1"/>
    </source>
</evidence>
<sequence length="146" mass="16777">MLLHYLRFVELGTLLFGRQYMVNMCLSLMFLSIDFLYFFQLLAVMVTVEEAMGIVLYIIANVSTIYACMYFCQRLMDHSTCVYTGCRLIPFYALSTKTNKLLLLLLTRSMKPCKFSVGGIAVASHELFTKVTKVSFSFATVCYKMR</sequence>
<evidence type="ECO:0000313" key="12">
    <source>
        <dbReference type="Proteomes" id="UP001258017"/>
    </source>
</evidence>
<dbReference type="Proteomes" id="UP001258017">
    <property type="component" value="Unassembled WGS sequence"/>
</dbReference>